<sequence length="193" mass="20270">MTPTSTLLLAFSLSSDAFAASVSKGACVRRLRFVVALQTGLLFGLVEATTPIIGWLLGTSAYDTIAHWDHWIIFFLLLALGGKMIHSGLAPAPKDCASCDCGTTSDRTRWWLIIATAITTSLDAMAVGVGLAFMNANIWVTALAIGGATTLMATLGMLLGRRLGKTVGPRAEILGGLVLIAIGATTLYHHLLA</sequence>
<evidence type="ECO:0000256" key="9">
    <source>
        <dbReference type="SAM" id="SignalP"/>
    </source>
</evidence>
<comment type="function">
    <text evidence="8">Probably functions as a manganese efflux pump.</text>
</comment>
<keyword evidence="9" id="KW-0732">Signal</keyword>
<keyword evidence="1 8" id="KW-0813">Transport</keyword>
<comment type="similarity">
    <text evidence="8">Belongs to the MntP (TC 9.B.29) family.</text>
</comment>
<evidence type="ECO:0000256" key="7">
    <source>
        <dbReference type="ARBA" id="ARBA00023211"/>
    </source>
</evidence>
<organism evidence="10">
    <name type="scientific">Halomonas sp. RT37</name>
    <dbReference type="NCBI Taxonomy" id="2950872"/>
    <lineage>
        <taxon>Bacteria</taxon>
        <taxon>Pseudomonadati</taxon>
        <taxon>Pseudomonadota</taxon>
        <taxon>Gammaproteobacteria</taxon>
        <taxon>Oceanospirillales</taxon>
        <taxon>Halomonadaceae</taxon>
        <taxon>Halomonas</taxon>
    </lineage>
</organism>
<evidence type="ECO:0000256" key="1">
    <source>
        <dbReference type="ARBA" id="ARBA00022448"/>
    </source>
</evidence>
<dbReference type="EMBL" id="CP098827">
    <property type="protein sequence ID" value="XBO69724.1"/>
    <property type="molecule type" value="Genomic_DNA"/>
</dbReference>
<gene>
    <name evidence="8" type="primary">mntP</name>
    <name evidence="10" type="ORF">NFG58_13960</name>
</gene>
<dbReference type="Pfam" id="PF02659">
    <property type="entry name" value="Mntp"/>
    <property type="match status" value="1"/>
</dbReference>
<keyword evidence="5 8" id="KW-0406">Ion transport</keyword>
<dbReference type="AlphaFoldDB" id="A0AAU7KDQ8"/>
<feature type="chain" id="PRO_5043717063" description="Putative manganese efflux pump MntP" evidence="9">
    <location>
        <begin position="20"/>
        <end position="193"/>
    </location>
</feature>
<evidence type="ECO:0000256" key="5">
    <source>
        <dbReference type="ARBA" id="ARBA00023065"/>
    </source>
</evidence>
<dbReference type="PANTHER" id="PTHR35529">
    <property type="entry name" value="MANGANESE EFFLUX PUMP MNTP-RELATED"/>
    <property type="match status" value="1"/>
</dbReference>
<dbReference type="InterPro" id="IPR022929">
    <property type="entry name" value="Put_MntP"/>
</dbReference>
<dbReference type="PANTHER" id="PTHR35529:SF1">
    <property type="entry name" value="MANGANESE EFFLUX PUMP MNTP-RELATED"/>
    <property type="match status" value="1"/>
</dbReference>
<feature type="transmembrane region" description="Helical" evidence="8">
    <location>
        <begin position="110"/>
        <end position="132"/>
    </location>
</feature>
<evidence type="ECO:0000256" key="3">
    <source>
        <dbReference type="ARBA" id="ARBA00022692"/>
    </source>
</evidence>
<feature type="signal peptide" evidence="9">
    <location>
        <begin position="1"/>
        <end position="19"/>
    </location>
</feature>
<feature type="transmembrane region" description="Helical" evidence="8">
    <location>
        <begin position="171"/>
        <end position="191"/>
    </location>
</feature>
<name>A0AAU7KDQ8_9GAMM</name>
<protein>
    <recommendedName>
        <fullName evidence="8">Putative manganese efflux pump MntP</fullName>
    </recommendedName>
</protein>
<evidence type="ECO:0000313" key="10">
    <source>
        <dbReference type="EMBL" id="XBO69724.1"/>
    </source>
</evidence>
<dbReference type="HAMAP" id="MF_01521">
    <property type="entry name" value="MntP_pump"/>
    <property type="match status" value="1"/>
</dbReference>
<dbReference type="InterPro" id="IPR003810">
    <property type="entry name" value="Mntp/YtaF"/>
</dbReference>
<evidence type="ECO:0000256" key="2">
    <source>
        <dbReference type="ARBA" id="ARBA00022475"/>
    </source>
</evidence>
<accession>A0AAU7KDQ8</accession>
<feature type="transmembrane region" description="Helical" evidence="8">
    <location>
        <begin position="71"/>
        <end position="89"/>
    </location>
</feature>
<keyword evidence="6 8" id="KW-0472">Membrane</keyword>
<feature type="transmembrane region" description="Helical" evidence="8">
    <location>
        <begin position="138"/>
        <end position="159"/>
    </location>
</feature>
<evidence type="ECO:0000256" key="4">
    <source>
        <dbReference type="ARBA" id="ARBA00022989"/>
    </source>
</evidence>
<keyword evidence="4 8" id="KW-1133">Transmembrane helix</keyword>
<dbReference type="RefSeq" id="WP_045991826.1">
    <property type="nucleotide sequence ID" value="NZ_CP098827.1"/>
</dbReference>
<keyword evidence="3 8" id="KW-0812">Transmembrane</keyword>
<dbReference type="GO" id="GO:0005384">
    <property type="term" value="F:manganese ion transmembrane transporter activity"/>
    <property type="evidence" value="ECO:0007669"/>
    <property type="project" value="UniProtKB-UniRule"/>
</dbReference>
<keyword evidence="7 8" id="KW-0464">Manganese</keyword>
<reference evidence="10" key="1">
    <citation type="submission" date="2022-06" db="EMBL/GenBank/DDBJ databases">
        <title>A novel DMS-producing enzyme.</title>
        <authorList>
            <person name="Zhang Y."/>
        </authorList>
    </citation>
    <scope>NUCLEOTIDE SEQUENCE</scope>
    <source>
        <strain evidence="10">RT37</strain>
    </source>
</reference>
<evidence type="ECO:0000256" key="8">
    <source>
        <dbReference type="HAMAP-Rule" id="MF_01521"/>
    </source>
</evidence>
<evidence type="ECO:0000256" key="6">
    <source>
        <dbReference type="ARBA" id="ARBA00023136"/>
    </source>
</evidence>
<comment type="subcellular location">
    <subcellularLocation>
        <location evidence="8">Cell membrane</location>
        <topology evidence="8">Multi-pass membrane protein</topology>
    </subcellularLocation>
</comment>
<dbReference type="GO" id="GO:0005886">
    <property type="term" value="C:plasma membrane"/>
    <property type="evidence" value="ECO:0007669"/>
    <property type="project" value="UniProtKB-SubCell"/>
</dbReference>
<comment type="caution">
    <text evidence="8">Lacks conserved residue(s) required for the propagation of feature annotation.</text>
</comment>
<proteinExistence type="inferred from homology"/>
<keyword evidence="2 8" id="KW-1003">Cell membrane</keyword>